<feature type="compositionally biased region" description="Basic and acidic residues" evidence="1">
    <location>
        <begin position="375"/>
        <end position="387"/>
    </location>
</feature>
<accession>A0A813IWQ2</accession>
<evidence type="ECO:0000313" key="2">
    <source>
        <dbReference type="EMBL" id="CAE8660022.1"/>
    </source>
</evidence>
<feature type="compositionally biased region" description="Low complexity" evidence="1">
    <location>
        <begin position="119"/>
        <end position="131"/>
    </location>
</feature>
<dbReference type="InterPro" id="IPR053033">
    <property type="entry name" value="Androglobin-like"/>
</dbReference>
<evidence type="ECO:0000313" key="3">
    <source>
        <dbReference type="Proteomes" id="UP000626109"/>
    </source>
</evidence>
<reference evidence="2" key="1">
    <citation type="submission" date="2021-02" db="EMBL/GenBank/DDBJ databases">
        <authorList>
            <person name="Dougan E. K."/>
            <person name="Rhodes N."/>
            <person name="Thang M."/>
            <person name="Chan C."/>
        </authorList>
    </citation>
    <scope>NUCLEOTIDE SEQUENCE</scope>
</reference>
<dbReference type="PANTHER" id="PTHR46298">
    <property type="entry name" value="ANDROGLOBIN"/>
    <property type="match status" value="1"/>
</dbReference>
<protein>
    <recommendedName>
        <fullName evidence="4">Calpain catalytic domain-containing protein</fullName>
    </recommendedName>
</protein>
<proteinExistence type="predicted"/>
<evidence type="ECO:0008006" key="4">
    <source>
        <dbReference type="Google" id="ProtNLM"/>
    </source>
</evidence>
<feature type="region of interest" description="Disordered" evidence="1">
    <location>
        <begin position="445"/>
        <end position="555"/>
    </location>
</feature>
<feature type="compositionally biased region" description="Basic and acidic residues" evidence="1">
    <location>
        <begin position="134"/>
        <end position="151"/>
    </location>
</feature>
<dbReference type="Proteomes" id="UP000626109">
    <property type="component" value="Unassembled WGS sequence"/>
</dbReference>
<dbReference type="SUPFAM" id="SSF54001">
    <property type="entry name" value="Cysteine proteinases"/>
    <property type="match status" value="1"/>
</dbReference>
<dbReference type="PANTHER" id="PTHR46298:SF1">
    <property type="entry name" value="ANDROGLOBIN"/>
    <property type="match status" value="1"/>
</dbReference>
<dbReference type="InterPro" id="IPR038765">
    <property type="entry name" value="Papain-like_cys_pep_sf"/>
</dbReference>
<feature type="region of interest" description="Disordered" evidence="1">
    <location>
        <begin position="104"/>
        <end position="171"/>
    </location>
</feature>
<name>A0A813IWQ2_POLGL</name>
<evidence type="ECO:0000256" key="1">
    <source>
        <dbReference type="SAM" id="MobiDB-lite"/>
    </source>
</evidence>
<feature type="region of interest" description="Disordered" evidence="1">
    <location>
        <begin position="1"/>
        <end position="37"/>
    </location>
</feature>
<organism evidence="2 3">
    <name type="scientific">Polarella glacialis</name>
    <name type="common">Dinoflagellate</name>
    <dbReference type="NCBI Taxonomy" id="89957"/>
    <lineage>
        <taxon>Eukaryota</taxon>
        <taxon>Sar</taxon>
        <taxon>Alveolata</taxon>
        <taxon>Dinophyceae</taxon>
        <taxon>Suessiales</taxon>
        <taxon>Suessiaceae</taxon>
        <taxon>Polarella</taxon>
    </lineage>
</organism>
<sequence length="576" mass="62866">MAPKKDKKGKDKEPAQPEFSTLYVQREPVPLPEPPDVSEADVAWKALRNQYALPLPDWNSDAVNEIEWKPNEVDSPFTSDQFSVKSLPKSFMQVVSGWRRAGVAALSKGDPGPPEEPEPQAQPLPELAAPEPELDPKDAKAKAKAKADAKAKSKPGKNAVEESPDTKPTTMQQYAECTYSGEARVVSQAEFRSRELMLDLDAAAPQLSQSIAAQFAAVAEHKWLLPKGNFLWELIYPQDEEGIPLFNPHGKYLVKLFVQGRWRQVPVDDVVPVGHAMHGTNVHAPVLPASQNPSVIWPQLLAKGLLRAFQDDLGMQLLPAVTALTGWIPFQLPLSWGALQSLHNVRTFCTLQHHSQVDLEARQRAELLPPSAQIEDPRQDPRQDPRTAVRKPGAPPVPSAPAVPALNLPGGSVSQPKLGVQPNEAIVEFLVCELEEEPRQVRLKAAELCPPNGTPRKLARDAESEEEDGSAEEGTGGDASGAQGGYIEEADDSDREEPDEDDEERPSQNEPVADDAENSARSKGSGDAAEGEQGQQEEAEEDTTPWTAPWPENMPAPLTMKSILVVFGYTLLLLSC</sequence>
<feature type="compositionally biased region" description="Gly residues" evidence="1">
    <location>
        <begin position="474"/>
        <end position="484"/>
    </location>
</feature>
<feature type="region of interest" description="Disordered" evidence="1">
    <location>
        <begin position="368"/>
        <end position="408"/>
    </location>
</feature>
<feature type="compositionally biased region" description="Acidic residues" evidence="1">
    <location>
        <begin position="488"/>
        <end position="504"/>
    </location>
</feature>
<comment type="caution">
    <text evidence="2">The sequence shown here is derived from an EMBL/GenBank/DDBJ whole genome shotgun (WGS) entry which is preliminary data.</text>
</comment>
<dbReference type="EMBL" id="CAJNNW010016936">
    <property type="protein sequence ID" value="CAE8660022.1"/>
    <property type="molecule type" value="Genomic_DNA"/>
</dbReference>
<gene>
    <name evidence="2" type="ORF">PGLA2088_LOCUS13994</name>
</gene>
<dbReference type="AlphaFoldDB" id="A0A813IWQ2"/>